<dbReference type="Gene3D" id="3.30.160.60">
    <property type="entry name" value="Classic Zinc Finger"/>
    <property type="match status" value="1"/>
</dbReference>
<evidence type="ECO:0000313" key="1">
    <source>
        <dbReference type="EMBL" id="KJA17103.1"/>
    </source>
</evidence>
<dbReference type="AlphaFoldDB" id="A0A0D2M1T7"/>
<protein>
    <submittedName>
        <fullName evidence="1">Uncharacterized protein</fullName>
    </submittedName>
</protein>
<name>A0A0D2M1T7_HYPSF</name>
<proteinExistence type="predicted"/>
<reference evidence="2" key="1">
    <citation type="submission" date="2014-04" db="EMBL/GenBank/DDBJ databases">
        <title>Evolutionary Origins and Diversification of the Mycorrhizal Mutualists.</title>
        <authorList>
            <consortium name="DOE Joint Genome Institute"/>
            <consortium name="Mycorrhizal Genomics Consortium"/>
            <person name="Kohler A."/>
            <person name="Kuo A."/>
            <person name="Nagy L.G."/>
            <person name="Floudas D."/>
            <person name="Copeland A."/>
            <person name="Barry K.W."/>
            <person name="Cichocki N."/>
            <person name="Veneault-Fourrey C."/>
            <person name="LaButti K."/>
            <person name="Lindquist E.A."/>
            <person name="Lipzen A."/>
            <person name="Lundell T."/>
            <person name="Morin E."/>
            <person name="Murat C."/>
            <person name="Riley R."/>
            <person name="Ohm R."/>
            <person name="Sun H."/>
            <person name="Tunlid A."/>
            <person name="Henrissat B."/>
            <person name="Grigoriev I.V."/>
            <person name="Hibbett D.S."/>
            <person name="Martin F."/>
        </authorList>
    </citation>
    <scope>NUCLEOTIDE SEQUENCE [LARGE SCALE GENOMIC DNA]</scope>
    <source>
        <strain evidence="2">FD-334 SS-4</strain>
    </source>
</reference>
<dbReference type="EMBL" id="KN817609">
    <property type="protein sequence ID" value="KJA17103.1"/>
    <property type="molecule type" value="Genomic_DNA"/>
</dbReference>
<dbReference type="Proteomes" id="UP000054270">
    <property type="component" value="Unassembled WGS sequence"/>
</dbReference>
<accession>A0A0D2M1T7</accession>
<sequence length="217" mass="24181">MDNNGYSTYLPFDSPAHTCSMTRNYADLDVTSTNMGATPPYSATFHGQGLGTMGSNNYCEHKLQYLTSYLPLSTEPVDYRGGNSSYEWRATGSIPVTEQVTTTLNIGGKIVVGQSLPVNSTIPSYRMPVDVVQSDQGITPRKKLKSKASVKREPKFTCESADCDGVTFTTKYRYNTHVNRFHTPKEKQKQYQCDNCGLYTTCYSTDLTRHEKSCAKP</sequence>
<evidence type="ECO:0000313" key="2">
    <source>
        <dbReference type="Proteomes" id="UP000054270"/>
    </source>
</evidence>
<organism evidence="1 2">
    <name type="scientific">Hypholoma sublateritium (strain FD-334 SS-4)</name>
    <dbReference type="NCBI Taxonomy" id="945553"/>
    <lineage>
        <taxon>Eukaryota</taxon>
        <taxon>Fungi</taxon>
        <taxon>Dikarya</taxon>
        <taxon>Basidiomycota</taxon>
        <taxon>Agaricomycotina</taxon>
        <taxon>Agaricomycetes</taxon>
        <taxon>Agaricomycetidae</taxon>
        <taxon>Agaricales</taxon>
        <taxon>Agaricineae</taxon>
        <taxon>Strophariaceae</taxon>
        <taxon>Hypholoma</taxon>
    </lineage>
</organism>
<keyword evidence="2" id="KW-1185">Reference proteome</keyword>
<gene>
    <name evidence="1" type="ORF">HYPSUDRAFT_1044135</name>
</gene>
<dbReference type="OrthoDB" id="6077919at2759"/>